<gene>
    <name evidence="1" type="ORF">ILEXP_LOCUS35646</name>
</gene>
<proteinExistence type="predicted"/>
<dbReference type="InterPro" id="IPR029058">
    <property type="entry name" value="AB_hydrolase_fold"/>
</dbReference>
<keyword evidence="2" id="KW-1185">Reference proteome</keyword>
<dbReference type="Gene3D" id="3.40.50.1820">
    <property type="entry name" value="alpha/beta hydrolase"/>
    <property type="match status" value="1"/>
</dbReference>
<evidence type="ECO:0000313" key="2">
    <source>
        <dbReference type="Proteomes" id="UP001642360"/>
    </source>
</evidence>
<dbReference type="InterPro" id="IPR045889">
    <property type="entry name" value="MES/HNL"/>
</dbReference>
<feature type="non-terminal residue" evidence="1">
    <location>
        <position position="1"/>
    </location>
</feature>
<dbReference type="SUPFAM" id="SSF53474">
    <property type="entry name" value="alpha/beta-Hydrolases"/>
    <property type="match status" value="1"/>
</dbReference>
<comment type="caution">
    <text evidence="1">The sequence shown here is derived from an EMBL/GenBank/DDBJ whole genome shotgun (WGS) entry which is preliminary data.</text>
</comment>
<accession>A0ABC8TBD0</accession>
<sequence length="93" mass="10822">DLTLGMLLVRPYPFFYDAKSVRDTTFTKENYGSVHRIFIVCSQDQAITKDIQMWMIKNNPPDEVKTINTDHMVVFSEPVDLSANLQEIADKYY</sequence>
<protein>
    <submittedName>
        <fullName evidence="1">Uncharacterized protein</fullName>
    </submittedName>
</protein>
<dbReference type="PANTHER" id="PTHR10992:SF1066">
    <property type="entry name" value="METHYL JASMONATE ESTERASE 1"/>
    <property type="match status" value="1"/>
</dbReference>
<dbReference type="Proteomes" id="UP001642360">
    <property type="component" value="Unassembled WGS sequence"/>
</dbReference>
<dbReference type="PANTHER" id="PTHR10992">
    <property type="entry name" value="METHYLESTERASE FAMILY MEMBER"/>
    <property type="match status" value="1"/>
</dbReference>
<organism evidence="1 2">
    <name type="scientific">Ilex paraguariensis</name>
    <name type="common">yerba mate</name>
    <dbReference type="NCBI Taxonomy" id="185542"/>
    <lineage>
        <taxon>Eukaryota</taxon>
        <taxon>Viridiplantae</taxon>
        <taxon>Streptophyta</taxon>
        <taxon>Embryophyta</taxon>
        <taxon>Tracheophyta</taxon>
        <taxon>Spermatophyta</taxon>
        <taxon>Magnoliopsida</taxon>
        <taxon>eudicotyledons</taxon>
        <taxon>Gunneridae</taxon>
        <taxon>Pentapetalae</taxon>
        <taxon>asterids</taxon>
        <taxon>campanulids</taxon>
        <taxon>Aquifoliales</taxon>
        <taxon>Aquifoliaceae</taxon>
        <taxon>Ilex</taxon>
    </lineage>
</organism>
<reference evidence="1 2" key="1">
    <citation type="submission" date="2024-02" db="EMBL/GenBank/DDBJ databases">
        <authorList>
            <person name="Vignale AGUSTIN F."/>
            <person name="Sosa J E."/>
            <person name="Modenutti C."/>
        </authorList>
    </citation>
    <scope>NUCLEOTIDE SEQUENCE [LARGE SCALE GENOMIC DNA]</scope>
</reference>
<dbReference type="EMBL" id="CAUOFW020004613">
    <property type="protein sequence ID" value="CAK9166421.1"/>
    <property type="molecule type" value="Genomic_DNA"/>
</dbReference>
<dbReference type="AlphaFoldDB" id="A0ABC8TBD0"/>
<evidence type="ECO:0000313" key="1">
    <source>
        <dbReference type="EMBL" id="CAK9166421.1"/>
    </source>
</evidence>
<name>A0ABC8TBD0_9AQUA</name>